<sequence>MSDLLHAALPEFLGSLGAALTVALGAWSTRALRTRRTHPGAAPPPQRPEEHGDTGGNQQSA</sequence>
<keyword evidence="4" id="KW-1185">Reference proteome</keyword>
<dbReference type="Proteomes" id="UP001348265">
    <property type="component" value="Unassembled WGS sequence"/>
</dbReference>
<evidence type="ECO:0000256" key="1">
    <source>
        <dbReference type="SAM" id="MobiDB-lite"/>
    </source>
</evidence>
<protein>
    <submittedName>
        <fullName evidence="3">Uncharacterized protein</fullName>
    </submittedName>
</protein>
<accession>A0ABM6NVU9</accession>
<name>A0ABM6NVU9_9ACTN</name>
<proteinExistence type="predicted"/>
<reference evidence="3 4" key="1">
    <citation type="submission" date="2023-08" db="EMBL/GenBank/DDBJ databases">
        <authorList>
            <person name="Sharma P."/>
            <person name="Verma V."/>
            <person name="Mohan M.K."/>
            <person name="Dubey A.K."/>
        </authorList>
    </citation>
    <scope>NUCLEOTIDE SEQUENCE [LARGE SCALE GENOMIC DNA]</scope>
    <source>
        <strain evidence="3 4">ADP4</strain>
    </source>
</reference>
<feature type="transmembrane region" description="Helical" evidence="2">
    <location>
        <begin position="12"/>
        <end position="29"/>
    </location>
</feature>
<comment type="caution">
    <text evidence="3">The sequence shown here is derived from an EMBL/GenBank/DDBJ whole genome shotgun (WGS) entry which is preliminary data.</text>
</comment>
<dbReference type="EMBL" id="JAVFKM010000034">
    <property type="protein sequence ID" value="MEF3118913.1"/>
    <property type="molecule type" value="Genomic_DNA"/>
</dbReference>
<gene>
    <name evidence="3" type="ORF">RB636_37770</name>
</gene>
<feature type="region of interest" description="Disordered" evidence="1">
    <location>
        <begin position="33"/>
        <end position="61"/>
    </location>
</feature>
<keyword evidence="2" id="KW-1133">Transmembrane helix</keyword>
<organism evidence="3 4">
    <name type="scientific">Streptomyces chrestomyceticus</name>
    <dbReference type="NCBI Taxonomy" id="68185"/>
    <lineage>
        <taxon>Bacteria</taxon>
        <taxon>Bacillati</taxon>
        <taxon>Actinomycetota</taxon>
        <taxon>Actinomycetes</taxon>
        <taxon>Kitasatosporales</taxon>
        <taxon>Streptomycetaceae</taxon>
        <taxon>Streptomyces</taxon>
    </lineage>
</organism>
<dbReference type="RefSeq" id="WP_331789824.1">
    <property type="nucleotide sequence ID" value="NZ_JAVFKM010000034.1"/>
</dbReference>
<evidence type="ECO:0000256" key="2">
    <source>
        <dbReference type="SAM" id="Phobius"/>
    </source>
</evidence>
<keyword evidence="2" id="KW-0472">Membrane</keyword>
<evidence type="ECO:0000313" key="4">
    <source>
        <dbReference type="Proteomes" id="UP001348265"/>
    </source>
</evidence>
<evidence type="ECO:0000313" key="3">
    <source>
        <dbReference type="EMBL" id="MEF3118913.1"/>
    </source>
</evidence>
<keyword evidence="2" id="KW-0812">Transmembrane</keyword>